<dbReference type="AlphaFoldDB" id="A0A2K5XVC4"/>
<organism evidence="1 2">
    <name type="scientific">Mandrillus leucophaeus</name>
    <name type="common">Drill</name>
    <name type="synonym">Papio leucophaeus</name>
    <dbReference type="NCBI Taxonomy" id="9568"/>
    <lineage>
        <taxon>Eukaryota</taxon>
        <taxon>Metazoa</taxon>
        <taxon>Chordata</taxon>
        <taxon>Craniata</taxon>
        <taxon>Vertebrata</taxon>
        <taxon>Euteleostomi</taxon>
        <taxon>Mammalia</taxon>
        <taxon>Eutheria</taxon>
        <taxon>Euarchontoglires</taxon>
        <taxon>Primates</taxon>
        <taxon>Haplorrhini</taxon>
        <taxon>Catarrhini</taxon>
        <taxon>Cercopithecidae</taxon>
        <taxon>Cercopithecinae</taxon>
        <taxon>Mandrillus</taxon>
    </lineage>
</organism>
<evidence type="ECO:0000313" key="1">
    <source>
        <dbReference type="Ensembl" id="ENSMLEP00000007230.1"/>
    </source>
</evidence>
<proteinExistence type="predicted"/>
<accession>A0A2K5XVC4</accession>
<dbReference type="GeneTree" id="ENSGT00910000147104"/>
<dbReference type="OMA" id="LWDQSFY"/>
<name>A0A2K5XVC4_MANLE</name>
<reference evidence="1" key="1">
    <citation type="submission" date="2025-08" db="UniProtKB">
        <authorList>
            <consortium name="Ensembl"/>
        </authorList>
    </citation>
    <scope>IDENTIFICATION</scope>
</reference>
<dbReference type="Ensembl" id="ENSMLET00000030531.1">
    <property type="protein sequence ID" value="ENSMLEP00000007230.1"/>
    <property type="gene ID" value="ENSMLEG00000027628.1"/>
</dbReference>
<keyword evidence="2" id="KW-1185">Reference proteome</keyword>
<sequence>MWVLTDSVGCFRLPDLGLVQALWDQSFYCSLSFYFPETPLVFCFACLCNIH</sequence>
<dbReference type="Proteomes" id="UP000233140">
    <property type="component" value="Unassembled WGS sequence"/>
</dbReference>
<reference evidence="1" key="2">
    <citation type="submission" date="2025-09" db="UniProtKB">
        <authorList>
            <consortium name="Ensembl"/>
        </authorList>
    </citation>
    <scope>IDENTIFICATION</scope>
</reference>
<protein>
    <submittedName>
        <fullName evidence="1">Uncharacterized protein</fullName>
    </submittedName>
</protein>
<evidence type="ECO:0000313" key="2">
    <source>
        <dbReference type="Proteomes" id="UP000233140"/>
    </source>
</evidence>